<accession>A0A382LHH8</accession>
<gene>
    <name evidence="1" type="ORF">METZ01_LOCUS288527</name>
</gene>
<name>A0A382LHH8_9ZZZZ</name>
<dbReference type="EMBL" id="UINC01086841">
    <property type="protein sequence ID" value="SVC35673.1"/>
    <property type="molecule type" value="Genomic_DNA"/>
</dbReference>
<protein>
    <submittedName>
        <fullName evidence="1">Uncharacterized protein</fullName>
    </submittedName>
</protein>
<organism evidence="1">
    <name type="scientific">marine metagenome</name>
    <dbReference type="NCBI Taxonomy" id="408172"/>
    <lineage>
        <taxon>unclassified sequences</taxon>
        <taxon>metagenomes</taxon>
        <taxon>ecological metagenomes</taxon>
    </lineage>
</organism>
<reference evidence="1" key="1">
    <citation type="submission" date="2018-05" db="EMBL/GenBank/DDBJ databases">
        <authorList>
            <person name="Lanie J.A."/>
            <person name="Ng W.-L."/>
            <person name="Kazmierczak K.M."/>
            <person name="Andrzejewski T.M."/>
            <person name="Davidsen T.M."/>
            <person name="Wayne K.J."/>
            <person name="Tettelin H."/>
            <person name="Glass J.I."/>
            <person name="Rusch D."/>
            <person name="Podicherti R."/>
            <person name="Tsui H.-C.T."/>
            <person name="Winkler M.E."/>
        </authorList>
    </citation>
    <scope>NUCLEOTIDE SEQUENCE</scope>
</reference>
<sequence>RVEAVIRLRRLNGIWKTADGTAHQQLTLDASVFTFDLWLLGDGSFC</sequence>
<dbReference type="AlphaFoldDB" id="A0A382LHH8"/>
<proteinExistence type="predicted"/>
<feature type="non-terminal residue" evidence="1">
    <location>
        <position position="1"/>
    </location>
</feature>
<evidence type="ECO:0000313" key="1">
    <source>
        <dbReference type="EMBL" id="SVC35673.1"/>
    </source>
</evidence>